<dbReference type="SUPFAM" id="SSF88697">
    <property type="entry name" value="PUA domain-like"/>
    <property type="match status" value="1"/>
</dbReference>
<organism evidence="1">
    <name type="scientific">Candidatus Tisiphia endosymbiont of Sergentomyia squamirostris</name>
    <dbReference type="NCBI Taxonomy" id="3113639"/>
    <lineage>
        <taxon>Bacteria</taxon>
        <taxon>Pseudomonadati</taxon>
        <taxon>Pseudomonadota</taxon>
        <taxon>Alphaproteobacteria</taxon>
        <taxon>Rickettsiales</taxon>
        <taxon>Rickettsiaceae</taxon>
        <taxon>Rickettsieae</taxon>
        <taxon>Candidatus Tisiphia</taxon>
    </lineage>
</organism>
<sequence length="712" mass="82799">MTIMTESKEPKKELKNILDSSVDTVTIVHEAKESLTITFDQQNNELIVLPYSNTKHIIGKLEEEFWYKLQEEEFTDIILKPIKGSFVIICPNFENNRNLVGIKARVELVSENCQNNLPAFKVKTLQIVRVYNVISPHHKVKIVKLSEIMEDKNYKFEDYKEAIEDLILGIKYIQDNNMIELPLFDSTKESFLQYSHNLCFFIINAINQYMAIDNAAFLFGNIIQRLRKARYKLLKYLEFKAAEDQEKQENDPIFHDKLINGKILPLIMLEKRKEKTLIPCTVNNSITVPLSVKDQLVKYRKISQVSGEYVALIAQTNVPSEELFNKKYLGILARLTTIHMDLSSRVYVKNYVNLAIIPEKTVEVHIIKQEKLSGDEENKQDMFYCEVNILEYEVSNWDKLQQQVQDCFELVKEIRKYISYFGYFSKYLLGFDRNLTTDINRIINISCFYIEMLYGDIDVNTIKFLEITNLNQRYDQIKEALIKLLTINHKQHVEEIVSKTHESTIEVNKIPKGYSVIIFDKAIAKLLPLSNSYKELTLDIRMLDSHILITEQIIQNHYKGEQTILLIKEDSEKHNPNKNTIPSIKAKVINTVRLEDNTAYIRIIPESRVRVTEIVLKDGVFYGKAEEIEELAVSNEEELKRLRILIEQVIVAYSNKPDYNHLGRWYPVYESSILDIETYAANLSQLLPLEVGVCYRTAQSGLILLILTCKTG</sequence>
<dbReference type="AlphaFoldDB" id="A0AAT9G6U1"/>
<proteinExistence type="predicted"/>
<accession>A0AAT9G6U1</accession>
<evidence type="ECO:0008006" key="2">
    <source>
        <dbReference type="Google" id="ProtNLM"/>
    </source>
</evidence>
<name>A0AAT9G6U1_9RICK</name>
<evidence type="ECO:0000313" key="1">
    <source>
        <dbReference type="EMBL" id="BFD45532.1"/>
    </source>
</evidence>
<dbReference type="EMBL" id="AP029170">
    <property type="protein sequence ID" value="BFD45532.1"/>
    <property type="molecule type" value="Genomic_DNA"/>
</dbReference>
<protein>
    <recommendedName>
        <fullName evidence="2">Tudor domain-containing protein</fullName>
    </recommendedName>
</protein>
<dbReference type="InterPro" id="IPR015947">
    <property type="entry name" value="PUA-like_sf"/>
</dbReference>
<reference evidence="1" key="1">
    <citation type="submission" date="2024-01" db="EMBL/GenBank/DDBJ databases">
        <title>Sequencing the genomes of a sandfly, Sergentomyia squamirostris, and its two endosymbionts.</title>
        <authorList>
            <person name="Itokawa K."/>
            <person name="Sanjoba C."/>
        </authorList>
    </citation>
    <scope>NUCLEOTIDE SEQUENCE</scope>
    <source>
        <strain evidence="1">RiSSQ</strain>
    </source>
</reference>
<gene>
    <name evidence="1" type="ORF">DMENIID0002_01780</name>
</gene>